<dbReference type="EMBL" id="JAHWGI010000007">
    <property type="protein sequence ID" value="KAK3907364.1"/>
    <property type="molecule type" value="Genomic_DNA"/>
</dbReference>
<keyword evidence="2" id="KW-1185">Reference proteome</keyword>
<name>A0AAE1GQT0_9NEOP</name>
<proteinExistence type="predicted"/>
<gene>
    <name evidence="1" type="ORF">KUF71_018193</name>
</gene>
<accession>A0AAE1GQT0</accession>
<keyword evidence="1" id="KW-0489">Methyltransferase</keyword>
<reference evidence="1" key="1">
    <citation type="submission" date="2021-07" db="EMBL/GenBank/DDBJ databases">
        <authorList>
            <person name="Catto M.A."/>
            <person name="Jacobson A."/>
            <person name="Kennedy G."/>
            <person name="Labadie P."/>
            <person name="Hunt B.G."/>
            <person name="Srinivasan R."/>
        </authorList>
    </citation>
    <scope>NUCLEOTIDE SEQUENCE</scope>
    <source>
        <strain evidence="1">PL_HMW_Pooled</strain>
        <tissue evidence="1">Head</tissue>
    </source>
</reference>
<feature type="non-terminal residue" evidence="1">
    <location>
        <position position="1"/>
    </location>
</feature>
<evidence type="ECO:0000313" key="2">
    <source>
        <dbReference type="Proteomes" id="UP001219518"/>
    </source>
</evidence>
<reference evidence="1" key="2">
    <citation type="journal article" date="2023" name="BMC Genomics">
        <title>Pest status, molecular evolution, and epigenetic factors derived from the genome assembly of Frankliniella fusca, a thysanopteran phytovirus vector.</title>
        <authorList>
            <person name="Catto M.A."/>
            <person name="Labadie P.E."/>
            <person name="Jacobson A.L."/>
            <person name="Kennedy G.G."/>
            <person name="Srinivasan R."/>
            <person name="Hunt B.G."/>
        </authorList>
    </citation>
    <scope>NUCLEOTIDE SEQUENCE</scope>
    <source>
        <strain evidence="1">PL_HMW_Pooled</strain>
    </source>
</reference>
<dbReference type="Proteomes" id="UP001219518">
    <property type="component" value="Unassembled WGS sequence"/>
</dbReference>
<protein>
    <submittedName>
        <fullName evidence="1">Ribosomal RNA small subunit methyltransferase G</fullName>
    </submittedName>
</protein>
<dbReference type="GO" id="GO:0008168">
    <property type="term" value="F:methyltransferase activity"/>
    <property type="evidence" value="ECO:0007669"/>
    <property type="project" value="UniProtKB-KW"/>
</dbReference>
<dbReference type="AlphaFoldDB" id="A0AAE1GQT0"/>
<keyword evidence="1" id="KW-0808">Transferase</keyword>
<evidence type="ECO:0000313" key="1">
    <source>
        <dbReference type="EMBL" id="KAK3907364.1"/>
    </source>
</evidence>
<comment type="caution">
    <text evidence="1">The sequence shown here is derived from an EMBL/GenBank/DDBJ whole genome shotgun (WGS) entry which is preliminary data.</text>
</comment>
<sequence length="70" mass="7717">CLVKGRKGKVCVVISVTIITKYEKLNVVLVPAGSQRFTFVNVVLKRFGFDQVSANIIISEAMKVGSQEIF</sequence>
<organism evidence="1 2">
    <name type="scientific">Frankliniella fusca</name>
    <dbReference type="NCBI Taxonomy" id="407009"/>
    <lineage>
        <taxon>Eukaryota</taxon>
        <taxon>Metazoa</taxon>
        <taxon>Ecdysozoa</taxon>
        <taxon>Arthropoda</taxon>
        <taxon>Hexapoda</taxon>
        <taxon>Insecta</taxon>
        <taxon>Pterygota</taxon>
        <taxon>Neoptera</taxon>
        <taxon>Paraneoptera</taxon>
        <taxon>Thysanoptera</taxon>
        <taxon>Terebrantia</taxon>
        <taxon>Thripoidea</taxon>
        <taxon>Thripidae</taxon>
        <taxon>Frankliniella</taxon>
    </lineage>
</organism>
<dbReference type="GO" id="GO:0032259">
    <property type="term" value="P:methylation"/>
    <property type="evidence" value="ECO:0007669"/>
    <property type="project" value="UniProtKB-KW"/>
</dbReference>